<feature type="transmembrane region" description="Helical" evidence="8">
    <location>
        <begin position="36"/>
        <end position="60"/>
    </location>
</feature>
<feature type="transmembrane region" description="Helical" evidence="8">
    <location>
        <begin position="419"/>
        <end position="441"/>
    </location>
</feature>
<dbReference type="PROSITE" id="PS50850">
    <property type="entry name" value="MFS"/>
    <property type="match status" value="1"/>
</dbReference>
<feature type="transmembrane region" description="Helical" evidence="8">
    <location>
        <begin position="350"/>
        <end position="374"/>
    </location>
</feature>
<evidence type="ECO:0000256" key="5">
    <source>
        <dbReference type="ARBA" id="ARBA00022692"/>
    </source>
</evidence>
<dbReference type="PRINTS" id="PR00171">
    <property type="entry name" value="SUGRTRNSPORT"/>
</dbReference>
<dbReference type="RefSeq" id="XP_029242024.1">
    <property type="nucleotide sequence ID" value="XM_029378174.1"/>
</dbReference>
<feature type="transmembrane region" description="Helical" evidence="8">
    <location>
        <begin position="487"/>
        <end position="506"/>
    </location>
</feature>
<comment type="similarity">
    <text evidence="2">Belongs to the major facilitator superfamily. Sugar transporter (TC 2.A.1.1) family.</text>
</comment>
<feature type="transmembrane region" description="Helical" evidence="8">
    <location>
        <begin position="281"/>
        <end position="297"/>
    </location>
</feature>
<dbReference type="InterPro" id="IPR036259">
    <property type="entry name" value="MFS_trans_sf"/>
</dbReference>
<sequence length="553" mass="59806">MEHPIIKRRTPPVHEEQGEGLFFKQKWRTASPLSSAVPFFSWEILQIVLIHCIAGVFFGYNIGFVGPYYTFVRIRHDCSLNTGDNACASFNFGQCVWHNGNCEFAKSACTDLMQAECNSGVPQKQIQCHWNLKVGECEPLVGYTAAESGVFAASMIVGGCLGSLGAGFLLTAAGRTRTFLIYGIVACLTAVITHVSTYTEQYLMVIIGRVLAGVVSGILCVASPMYVEEITPVCHRQLVGVFFQVACTFGILLAAAAGLVLNPGDFSTDVHMQARHQGLCVLNSLFSGLLVIVGLLMRESPTWVEQMIQQRGVREERNSIGASLRGKVEDTDEAWEGTNEANTVRPSWSVLAQIVFAAFMLCIAQQMTGINAIMNYAPTITGALGFAPLAGNVLVMAWNFLSVLVSIPLSFKYRADHTFNIALCFASASCLLTGITLLPAVGASVTVKRLLSGFGIALFILCFEVGMGSFFWTLSQGIFPPSFRARGSSLTVLFQFVLNALMNLGFPVAVEKISGGPSGDQEKGMGVVFIVFGGMGFASAACLLKYLRLWDLE</sequence>
<feature type="transmembrane region" description="Helical" evidence="8">
    <location>
        <begin position="386"/>
        <end position="407"/>
    </location>
</feature>
<feature type="transmembrane region" description="Helical" evidence="8">
    <location>
        <begin position="179"/>
        <end position="196"/>
    </location>
</feature>
<dbReference type="InterPro" id="IPR045263">
    <property type="entry name" value="GLUT"/>
</dbReference>
<gene>
    <name evidence="10" type="ORF">TraAM80_01121</name>
</gene>
<comment type="subcellular location">
    <subcellularLocation>
        <location evidence="1">Membrane</location>
        <topology evidence="1">Multi-pass membrane protein</topology>
    </subcellularLocation>
</comment>
<dbReference type="PANTHER" id="PTHR23503:SF8">
    <property type="entry name" value="FACILITATED GLUCOSE TRANSPORTER PROTEIN 1"/>
    <property type="match status" value="1"/>
</dbReference>
<name>A0A3R7KPU3_TRYRA</name>
<keyword evidence="4 10" id="KW-0762">Sugar transport</keyword>
<dbReference type="OMA" id="QIEYEME"/>
<dbReference type="VEuPathDB" id="TriTrypDB:TRSC58_07092"/>
<dbReference type="Proteomes" id="UP000283634">
    <property type="component" value="Unassembled WGS sequence"/>
</dbReference>
<dbReference type="GO" id="GO:0016020">
    <property type="term" value="C:membrane"/>
    <property type="evidence" value="ECO:0007669"/>
    <property type="project" value="UniProtKB-SubCell"/>
</dbReference>
<evidence type="ECO:0000256" key="3">
    <source>
        <dbReference type="ARBA" id="ARBA00022448"/>
    </source>
</evidence>
<comment type="caution">
    <text evidence="10">The sequence shown here is derived from an EMBL/GenBank/DDBJ whole genome shotgun (WGS) entry which is preliminary data.</text>
</comment>
<evidence type="ECO:0000256" key="4">
    <source>
        <dbReference type="ARBA" id="ARBA00022597"/>
    </source>
</evidence>
<dbReference type="InterPro" id="IPR020846">
    <property type="entry name" value="MFS_dom"/>
</dbReference>
<dbReference type="Pfam" id="PF00083">
    <property type="entry name" value="Sugar_tr"/>
    <property type="match status" value="1"/>
</dbReference>
<keyword evidence="3" id="KW-0813">Transport</keyword>
<feature type="transmembrane region" description="Helical" evidence="8">
    <location>
        <begin position="150"/>
        <end position="172"/>
    </location>
</feature>
<dbReference type="EMBL" id="MKGL01000021">
    <property type="protein sequence ID" value="RNF11189.1"/>
    <property type="molecule type" value="Genomic_DNA"/>
</dbReference>
<dbReference type="SUPFAM" id="SSF103473">
    <property type="entry name" value="MFS general substrate transporter"/>
    <property type="match status" value="1"/>
</dbReference>
<feature type="transmembrane region" description="Helical" evidence="8">
    <location>
        <begin position="238"/>
        <end position="261"/>
    </location>
</feature>
<accession>A0A3R7KPU3</accession>
<evidence type="ECO:0000256" key="2">
    <source>
        <dbReference type="ARBA" id="ARBA00010992"/>
    </source>
</evidence>
<keyword evidence="7 8" id="KW-0472">Membrane</keyword>
<keyword evidence="11" id="KW-1185">Reference proteome</keyword>
<reference evidence="10 11" key="1">
    <citation type="journal article" date="2018" name="BMC Genomics">
        <title>Genomic comparison of Trypanosoma conorhini and Trypanosoma rangeli to Trypanosoma cruzi strains of high and low virulence.</title>
        <authorList>
            <person name="Bradwell K.R."/>
            <person name="Koparde V.N."/>
            <person name="Matveyev A.V."/>
            <person name="Serrano M.G."/>
            <person name="Alves J.M."/>
            <person name="Parikh H."/>
            <person name="Huang B."/>
            <person name="Lee V."/>
            <person name="Espinosa-Alvarez O."/>
            <person name="Ortiz P.A."/>
            <person name="Costa-Martins A.G."/>
            <person name="Teixeira M.M."/>
            <person name="Buck G.A."/>
        </authorList>
    </citation>
    <scope>NUCLEOTIDE SEQUENCE [LARGE SCALE GENOMIC DNA]</scope>
    <source>
        <strain evidence="10 11">AM80</strain>
    </source>
</reference>
<dbReference type="GO" id="GO:0015149">
    <property type="term" value="F:hexose transmembrane transporter activity"/>
    <property type="evidence" value="ECO:0007669"/>
    <property type="project" value="TreeGrafter"/>
</dbReference>
<evidence type="ECO:0000256" key="7">
    <source>
        <dbReference type="ARBA" id="ARBA00023136"/>
    </source>
</evidence>
<dbReference type="InterPro" id="IPR005828">
    <property type="entry name" value="MFS_sugar_transport-like"/>
</dbReference>
<dbReference type="AlphaFoldDB" id="A0A3R7KPU3"/>
<organism evidence="10 11">
    <name type="scientific">Trypanosoma rangeli</name>
    <dbReference type="NCBI Taxonomy" id="5698"/>
    <lineage>
        <taxon>Eukaryota</taxon>
        <taxon>Discoba</taxon>
        <taxon>Euglenozoa</taxon>
        <taxon>Kinetoplastea</taxon>
        <taxon>Metakinetoplastina</taxon>
        <taxon>Trypanosomatida</taxon>
        <taxon>Trypanosomatidae</taxon>
        <taxon>Trypanosoma</taxon>
        <taxon>Herpetosoma</taxon>
    </lineage>
</organism>
<evidence type="ECO:0000256" key="8">
    <source>
        <dbReference type="SAM" id="Phobius"/>
    </source>
</evidence>
<dbReference type="InterPro" id="IPR003663">
    <property type="entry name" value="Sugar/inositol_transpt"/>
</dbReference>
<protein>
    <submittedName>
        <fullName evidence="10">Putative glucose transporter</fullName>
    </submittedName>
</protein>
<feature type="transmembrane region" description="Helical" evidence="8">
    <location>
        <begin position="453"/>
        <end position="475"/>
    </location>
</feature>
<keyword evidence="6 8" id="KW-1133">Transmembrane helix</keyword>
<evidence type="ECO:0000313" key="11">
    <source>
        <dbReference type="Proteomes" id="UP000283634"/>
    </source>
</evidence>
<feature type="domain" description="Major facilitator superfamily (MFS) profile" evidence="9">
    <location>
        <begin position="47"/>
        <end position="551"/>
    </location>
</feature>
<evidence type="ECO:0000256" key="6">
    <source>
        <dbReference type="ARBA" id="ARBA00022989"/>
    </source>
</evidence>
<dbReference type="Gene3D" id="1.20.1250.20">
    <property type="entry name" value="MFS general substrate transporter like domains"/>
    <property type="match status" value="1"/>
</dbReference>
<keyword evidence="5 8" id="KW-0812">Transmembrane</keyword>
<evidence type="ECO:0000313" key="10">
    <source>
        <dbReference type="EMBL" id="RNF11189.1"/>
    </source>
</evidence>
<dbReference type="GeneID" id="40325054"/>
<proteinExistence type="inferred from homology"/>
<dbReference type="PANTHER" id="PTHR23503">
    <property type="entry name" value="SOLUTE CARRIER FAMILY 2"/>
    <property type="match status" value="1"/>
</dbReference>
<evidence type="ECO:0000256" key="1">
    <source>
        <dbReference type="ARBA" id="ARBA00004141"/>
    </source>
</evidence>
<dbReference type="OrthoDB" id="249531at2759"/>
<evidence type="ECO:0000259" key="9">
    <source>
        <dbReference type="PROSITE" id="PS50850"/>
    </source>
</evidence>
<feature type="transmembrane region" description="Helical" evidence="8">
    <location>
        <begin position="202"/>
        <end position="226"/>
    </location>
</feature>
<feature type="transmembrane region" description="Helical" evidence="8">
    <location>
        <begin position="526"/>
        <end position="547"/>
    </location>
</feature>